<organism evidence="1 2">
    <name type="scientific">Fusarium tricinctum</name>
    <dbReference type="NCBI Taxonomy" id="61284"/>
    <lineage>
        <taxon>Eukaryota</taxon>
        <taxon>Fungi</taxon>
        <taxon>Dikarya</taxon>
        <taxon>Ascomycota</taxon>
        <taxon>Pezizomycotina</taxon>
        <taxon>Sordariomycetes</taxon>
        <taxon>Hypocreomycetidae</taxon>
        <taxon>Hypocreales</taxon>
        <taxon>Nectriaceae</taxon>
        <taxon>Fusarium</taxon>
        <taxon>Fusarium tricinctum species complex</taxon>
    </lineage>
</organism>
<name>A0A8K0RME5_9HYPO</name>
<dbReference type="Proteomes" id="UP000813427">
    <property type="component" value="Unassembled WGS sequence"/>
</dbReference>
<keyword evidence="2" id="KW-1185">Reference proteome</keyword>
<gene>
    <name evidence="1" type="ORF">BKA59DRAFT_460241</name>
</gene>
<sequence>MLLSYAFQAWKMLFPALKADFPTFFTASLGLLSGFLDVARLALSSESFRPLALEPQAARRSPRMSDLVPVQIGRPDLPRLEPTCCADYATTAVASTKAGIIIAGLLAFSKLSSPKLQVSQNWKSVTTQGKNNREGNLAYTYPNGHF</sequence>
<evidence type="ECO:0000313" key="1">
    <source>
        <dbReference type="EMBL" id="KAH7232775.1"/>
    </source>
</evidence>
<proteinExistence type="predicted"/>
<evidence type="ECO:0000313" key="2">
    <source>
        <dbReference type="Proteomes" id="UP000813427"/>
    </source>
</evidence>
<reference evidence="1" key="1">
    <citation type="journal article" date="2021" name="Nat. Commun.">
        <title>Genetic determinants of endophytism in the Arabidopsis root mycobiome.</title>
        <authorList>
            <person name="Mesny F."/>
            <person name="Miyauchi S."/>
            <person name="Thiergart T."/>
            <person name="Pickel B."/>
            <person name="Atanasova L."/>
            <person name="Karlsson M."/>
            <person name="Huettel B."/>
            <person name="Barry K.W."/>
            <person name="Haridas S."/>
            <person name="Chen C."/>
            <person name="Bauer D."/>
            <person name="Andreopoulos W."/>
            <person name="Pangilinan J."/>
            <person name="LaButti K."/>
            <person name="Riley R."/>
            <person name="Lipzen A."/>
            <person name="Clum A."/>
            <person name="Drula E."/>
            <person name="Henrissat B."/>
            <person name="Kohler A."/>
            <person name="Grigoriev I.V."/>
            <person name="Martin F.M."/>
            <person name="Hacquard S."/>
        </authorList>
    </citation>
    <scope>NUCLEOTIDE SEQUENCE</scope>
    <source>
        <strain evidence="1">MPI-SDFR-AT-0068</strain>
    </source>
</reference>
<dbReference type="EMBL" id="JAGPXF010000008">
    <property type="protein sequence ID" value="KAH7232775.1"/>
    <property type="molecule type" value="Genomic_DNA"/>
</dbReference>
<comment type="caution">
    <text evidence="1">The sequence shown here is derived from an EMBL/GenBank/DDBJ whole genome shotgun (WGS) entry which is preliminary data.</text>
</comment>
<protein>
    <submittedName>
        <fullName evidence="1">Uncharacterized protein</fullName>
    </submittedName>
</protein>
<dbReference type="AlphaFoldDB" id="A0A8K0RME5"/>
<accession>A0A8K0RME5</accession>